<dbReference type="Proteomes" id="UP001279410">
    <property type="component" value="Unassembled WGS sequence"/>
</dbReference>
<keyword evidence="7" id="KW-1185">Reference proteome</keyword>
<sequence>MEEAGVELETRVTYSPVPQNPGQVQPSFRVPQKLLFMMVTMVLCGLIREAFFIHRLYHQIPDVSALTSNTTSGQEEPSFVQPSKAFAHLSGGSAVVHENQIMHWSINTKTLLHDIDHREGRLVIQKEGYYYVYSKISYRVHMS</sequence>
<proteinExistence type="inferred from homology"/>
<evidence type="ECO:0000256" key="1">
    <source>
        <dbReference type="ARBA" id="ARBA00004370"/>
    </source>
</evidence>
<dbReference type="Gene3D" id="2.60.120.40">
    <property type="match status" value="1"/>
</dbReference>
<dbReference type="GO" id="GO:0005164">
    <property type="term" value="F:tumor necrosis factor receptor binding"/>
    <property type="evidence" value="ECO:0007669"/>
    <property type="project" value="InterPro"/>
</dbReference>
<dbReference type="SUPFAM" id="SSF49842">
    <property type="entry name" value="TNF-like"/>
    <property type="match status" value="1"/>
</dbReference>
<keyword evidence="3" id="KW-0202">Cytokine</keyword>
<dbReference type="GO" id="GO:0006955">
    <property type="term" value="P:immune response"/>
    <property type="evidence" value="ECO:0007669"/>
    <property type="project" value="InterPro"/>
</dbReference>
<evidence type="ECO:0000256" key="2">
    <source>
        <dbReference type="ARBA" id="ARBA00008670"/>
    </source>
</evidence>
<name>A0AAD3MQI1_LATJO</name>
<evidence type="ECO:0000259" key="5">
    <source>
        <dbReference type="PROSITE" id="PS50049"/>
    </source>
</evidence>
<dbReference type="Pfam" id="PF00229">
    <property type="entry name" value="TNF"/>
    <property type="match status" value="1"/>
</dbReference>
<protein>
    <submittedName>
        <fullName evidence="6">Tumor necrosis factor ligand superfamily member 14-like protein</fullName>
    </submittedName>
</protein>
<dbReference type="AlphaFoldDB" id="A0AAD3MQI1"/>
<dbReference type="GO" id="GO:0005615">
    <property type="term" value="C:extracellular space"/>
    <property type="evidence" value="ECO:0007669"/>
    <property type="project" value="UniProtKB-KW"/>
</dbReference>
<dbReference type="EMBL" id="BRZM01000032">
    <property type="protein sequence ID" value="GLD58061.1"/>
    <property type="molecule type" value="Genomic_DNA"/>
</dbReference>
<keyword evidence="4" id="KW-0472">Membrane</keyword>
<dbReference type="GO" id="GO:0016020">
    <property type="term" value="C:membrane"/>
    <property type="evidence" value="ECO:0007669"/>
    <property type="project" value="UniProtKB-SubCell"/>
</dbReference>
<feature type="domain" description="THD" evidence="5">
    <location>
        <begin position="85"/>
        <end position="143"/>
    </location>
</feature>
<comment type="caution">
    <text evidence="6">The sequence shown here is derived from an EMBL/GenBank/DDBJ whole genome shotgun (WGS) entry which is preliminary data.</text>
</comment>
<dbReference type="PANTHER" id="PTHR11471">
    <property type="entry name" value="TUMOR NECROSIS FACTOR FAMILY MEMBER"/>
    <property type="match status" value="1"/>
</dbReference>
<evidence type="ECO:0000256" key="3">
    <source>
        <dbReference type="ARBA" id="ARBA00022514"/>
    </source>
</evidence>
<dbReference type="PROSITE" id="PS50049">
    <property type="entry name" value="THD_2"/>
    <property type="match status" value="1"/>
</dbReference>
<accession>A0AAD3MQI1</accession>
<reference evidence="6" key="1">
    <citation type="submission" date="2022-08" db="EMBL/GenBank/DDBJ databases">
        <title>Genome sequencing of akame (Lates japonicus).</title>
        <authorList>
            <person name="Hashiguchi Y."/>
            <person name="Takahashi H."/>
        </authorList>
    </citation>
    <scope>NUCLEOTIDE SEQUENCE</scope>
    <source>
        <strain evidence="6">Kochi</strain>
    </source>
</reference>
<evidence type="ECO:0000313" key="7">
    <source>
        <dbReference type="Proteomes" id="UP001279410"/>
    </source>
</evidence>
<dbReference type="PANTHER" id="PTHR11471:SF34">
    <property type="entry name" value="TUMOR NECROSIS FACTOR LIGAND SUPERFAMILY MEMBER 14"/>
    <property type="match status" value="1"/>
</dbReference>
<comment type="subcellular location">
    <subcellularLocation>
        <location evidence="1">Membrane</location>
    </subcellularLocation>
</comment>
<evidence type="ECO:0000256" key="4">
    <source>
        <dbReference type="ARBA" id="ARBA00023136"/>
    </source>
</evidence>
<dbReference type="InterPro" id="IPR006052">
    <property type="entry name" value="TNF_dom"/>
</dbReference>
<dbReference type="GO" id="GO:0005125">
    <property type="term" value="F:cytokine activity"/>
    <property type="evidence" value="ECO:0007669"/>
    <property type="project" value="UniProtKB-KW"/>
</dbReference>
<comment type="similarity">
    <text evidence="2">Belongs to the tumor necrosis factor family.</text>
</comment>
<evidence type="ECO:0000313" key="6">
    <source>
        <dbReference type="EMBL" id="GLD58061.1"/>
    </source>
</evidence>
<gene>
    <name evidence="6" type="ORF">AKAME5_001021100</name>
</gene>
<dbReference type="InterPro" id="IPR008983">
    <property type="entry name" value="Tumour_necrosis_fac-like_dom"/>
</dbReference>
<organism evidence="6 7">
    <name type="scientific">Lates japonicus</name>
    <name type="common">Japanese lates</name>
    <dbReference type="NCBI Taxonomy" id="270547"/>
    <lineage>
        <taxon>Eukaryota</taxon>
        <taxon>Metazoa</taxon>
        <taxon>Chordata</taxon>
        <taxon>Craniata</taxon>
        <taxon>Vertebrata</taxon>
        <taxon>Euteleostomi</taxon>
        <taxon>Actinopterygii</taxon>
        <taxon>Neopterygii</taxon>
        <taxon>Teleostei</taxon>
        <taxon>Neoteleostei</taxon>
        <taxon>Acanthomorphata</taxon>
        <taxon>Carangaria</taxon>
        <taxon>Carangaria incertae sedis</taxon>
        <taxon>Centropomidae</taxon>
        <taxon>Lates</taxon>
    </lineage>
</organism>